<feature type="domain" description="Fungal-type protein kinase" evidence="1">
    <location>
        <begin position="262"/>
        <end position="559"/>
    </location>
</feature>
<evidence type="ECO:0000313" key="3">
    <source>
        <dbReference type="Proteomes" id="UP000054097"/>
    </source>
</evidence>
<dbReference type="InterPro" id="IPR040976">
    <property type="entry name" value="Pkinase_fungal"/>
</dbReference>
<organism evidence="2 3">
    <name type="scientific">Serendipita vermifera MAFF 305830</name>
    <dbReference type="NCBI Taxonomy" id="933852"/>
    <lineage>
        <taxon>Eukaryota</taxon>
        <taxon>Fungi</taxon>
        <taxon>Dikarya</taxon>
        <taxon>Basidiomycota</taxon>
        <taxon>Agaricomycotina</taxon>
        <taxon>Agaricomycetes</taxon>
        <taxon>Sebacinales</taxon>
        <taxon>Serendipitaceae</taxon>
        <taxon>Serendipita</taxon>
    </lineage>
</organism>
<dbReference type="Gene3D" id="1.10.510.10">
    <property type="entry name" value="Transferase(Phosphotransferase) domain 1"/>
    <property type="match status" value="1"/>
</dbReference>
<proteinExistence type="predicted"/>
<keyword evidence="3" id="KW-1185">Reference proteome</keyword>
<dbReference type="AlphaFoldDB" id="A0A0C2W3K7"/>
<protein>
    <recommendedName>
        <fullName evidence="1">Fungal-type protein kinase domain-containing protein</fullName>
    </recommendedName>
</protein>
<dbReference type="InterPro" id="IPR011009">
    <property type="entry name" value="Kinase-like_dom_sf"/>
</dbReference>
<sequence length="685" mass="78282">MNRTVDATGMLELLREGVPSKRFSNIPSPTLSLTSDHDYVRYLNQLSSTVYISQGYQLEYRIKFFACGKQVNHDHPTDTLRHPDFIAVRQDHSVPVDSVDDPEKSQAAPKFCWSQVEATGENKSKGKSKNSARLQAASYTGYLLQPRPDLVSVLGILVDPKEFTLLLTNACGVYSIKPVTWESSDAANLLCAWIDRLYHPEVDASITRLYKPEPDRIPAPAPAPAPAPTLIASFPSKPTFMIRNMNGKQFTDCKIIKAGSPFHRRTTIFQTNEGKVVKEQYIELTRRHEEGPILEQIHKNGHFPGVVQYESYDVVKRVSLENMSDEPGSVQSECPATELIAVCGDEKRKKTRLVMSERASLLMDVETPWEVLILAYDLLEVIRHLYTKRKILHRDISVNNVLCRSEYFEMDPPSDFAKDKSKMCFAAHLLGDKEPEAKAGVGPLATRLMLIDYDMSQDCTKKSAEQEEKQSTSQTGTFIFMACSVRSGQISEGFHFFPPMPQLDPFVETRYEACVPGRLKAFSPNTQHFHHESQTKDIKPFRHKLAYDTESLFWVLLYYFMQAQPVSVPGEEQVKEPLLRECWNNFVGGNNDVDTRPNHFIGMSFPHHLFHSSYKDFDPLFEGMANQLRGDPEVLGVTDRTKEEYLVEAFQRLILNFLFKFHDQKFMHIKKDPNPRELTPYIHWE</sequence>
<evidence type="ECO:0000259" key="1">
    <source>
        <dbReference type="Pfam" id="PF17667"/>
    </source>
</evidence>
<accession>A0A0C2W3K7</accession>
<gene>
    <name evidence="2" type="ORF">M408DRAFT_112115</name>
</gene>
<reference evidence="2 3" key="1">
    <citation type="submission" date="2014-04" db="EMBL/GenBank/DDBJ databases">
        <authorList>
            <consortium name="DOE Joint Genome Institute"/>
            <person name="Kuo A."/>
            <person name="Zuccaro A."/>
            <person name="Kohler A."/>
            <person name="Nagy L.G."/>
            <person name="Floudas D."/>
            <person name="Copeland A."/>
            <person name="Barry K.W."/>
            <person name="Cichocki N."/>
            <person name="Veneault-Fourrey C."/>
            <person name="LaButti K."/>
            <person name="Lindquist E.A."/>
            <person name="Lipzen A."/>
            <person name="Lundell T."/>
            <person name="Morin E."/>
            <person name="Murat C."/>
            <person name="Sun H."/>
            <person name="Tunlid A."/>
            <person name="Henrissat B."/>
            <person name="Grigoriev I.V."/>
            <person name="Hibbett D.S."/>
            <person name="Martin F."/>
            <person name="Nordberg H.P."/>
            <person name="Cantor M.N."/>
            <person name="Hua S.X."/>
        </authorList>
    </citation>
    <scope>NUCLEOTIDE SEQUENCE [LARGE SCALE GENOMIC DNA]</scope>
    <source>
        <strain evidence="2 3">MAFF 305830</strain>
    </source>
</reference>
<dbReference type="EMBL" id="KN824395">
    <property type="protein sequence ID" value="KIM21053.1"/>
    <property type="molecule type" value="Genomic_DNA"/>
</dbReference>
<dbReference type="SUPFAM" id="SSF56112">
    <property type="entry name" value="Protein kinase-like (PK-like)"/>
    <property type="match status" value="1"/>
</dbReference>
<evidence type="ECO:0000313" key="2">
    <source>
        <dbReference type="EMBL" id="KIM21053.1"/>
    </source>
</evidence>
<reference evidence="3" key="2">
    <citation type="submission" date="2015-01" db="EMBL/GenBank/DDBJ databases">
        <title>Evolutionary Origins and Diversification of the Mycorrhizal Mutualists.</title>
        <authorList>
            <consortium name="DOE Joint Genome Institute"/>
            <consortium name="Mycorrhizal Genomics Consortium"/>
            <person name="Kohler A."/>
            <person name="Kuo A."/>
            <person name="Nagy L.G."/>
            <person name="Floudas D."/>
            <person name="Copeland A."/>
            <person name="Barry K.W."/>
            <person name="Cichocki N."/>
            <person name="Veneault-Fourrey C."/>
            <person name="LaButti K."/>
            <person name="Lindquist E.A."/>
            <person name="Lipzen A."/>
            <person name="Lundell T."/>
            <person name="Morin E."/>
            <person name="Murat C."/>
            <person name="Riley R."/>
            <person name="Ohm R."/>
            <person name="Sun H."/>
            <person name="Tunlid A."/>
            <person name="Henrissat B."/>
            <person name="Grigoriev I.V."/>
            <person name="Hibbett D.S."/>
            <person name="Martin F."/>
        </authorList>
    </citation>
    <scope>NUCLEOTIDE SEQUENCE [LARGE SCALE GENOMIC DNA]</scope>
    <source>
        <strain evidence="3">MAFF 305830</strain>
    </source>
</reference>
<dbReference type="STRING" id="933852.A0A0C2W3K7"/>
<dbReference type="Proteomes" id="UP000054097">
    <property type="component" value="Unassembled WGS sequence"/>
</dbReference>
<dbReference type="Pfam" id="PF17667">
    <property type="entry name" value="Pkinase_fungal"/>
    <property type="match status" value="1"/>
</dbReference>
<dbReference type="HOGENOM" id="CLU_021658_1_0_1"/>
<dbReference type="OrthoDB" id="5569250at2759"/>
<name>A0A0C2W3K7_SERVB</name>